<sequence>MDDWEQRVDAVWASVGTEGGPTDDELVSAIDALTAELDASDARGPFERGGARDSTGRTDLAVPLYREALELGLDPDRRRQAVIQLASSLRVIDEVDAAVDLLRTELDRGEEHLEPQLRAFYALALADAGREREAVGVAVGAVGHLVTRYGRSLRAYGEEMSRGEA</sequence>
<evidence type="ECO:0000259" key="1">
    <source>
        <dbReference type="Pfam" id="PF12688"/>
    </source>
</evidence>
<dbReference type="InterPro" id="IPR041656">
    <property type="entry name" value="TPR_5"/>
</dbReference>
<organism evidence="2 3">
    <name type="scientific">Paraoerskovia sediminicola</name>
    <dbReference type="NCBI Taxonomy" id="1138587"/>
    <lineage>
        <taxon>Bacteria</taxon>
        <taxon>Bacillati</taxon>
        <taxon>Actinomycetota</taxon>
        <taxon>Actinomycetes</taxon>
        <taxon>Micrococcales</taxon>
        <taxon>Cellulomonadaceae</taxon>
        <taxon>Paraoerskovia</taxon>
    </lineage>
</organism>
<proteinExistence type="predicted"/>
<protein>
    <recommendedName>
        <fullName evidence="1">Tetratrico peptide repeat group 5 domain-containing protein</fullName>
    </recommendedName>
</protein>
<dbReference type="Pfam" id="PF12688">
    <property type="entry name" value="TPR_5"/>
    <property type="match status" value="1"/>
</dbReference>
<dbReference type="RefSeq" id="WP_286217519.1">
    <property type="nucleotide sequence ID" value="NZ_AP027729.1"/>
</dbReference>
<dbReference type="EMBL" id="AP027729">
    <property type="protein sequence ID" value="BDZ43222.1"/>
    <property type="molecule type" value="Genomic_DNA"/>
</dbReference>
<dbReference type="Gene3D" id="1.25.40.10">
    <property type="entry name" value="Tetratricopeptide repeat domain"/>
    <property type="match status" value="1"/>
</dbReference>
<dbReference type="SUPFAM" id="SSF48452">
    <property type="entry name" value="TPR-like"/>
    <property type="match status" value="1"/>
</dbReference>
<gene>
    <name evidence="2" type="ORF">GCM10025865_25210</name>
</gene>
<feature type="domain" description="Tetratrico peptide repeat group 5" evidence="1">
    <location>
        <begin position="46"/>
        <end position="159"/>
    </location>
</feature>
<keyword evidence="3" id="KW-1185">Reference proteome</keyword>
<evidence type="ECO:0000313" key="2">
    <source>
        <dbReference type="EMBL" id="BDZ43222.1"/>
    </source>
</evidence>
<dbReference type="InterPro" id="IPR011990">
    <property type="entry name" value="TPR-like_helical_dom_sf"/>
</dbReference>
<reference evidence="3" key="1">
    <citation type="journal article" date="2019" name="Int. J. Syst. Evol. Microbiol.">
        <title>The Global Catalogue of Microorganisms (GCM) 10K type strain sequencing project: providing services to taxonomists for standard genome sequencing and annotation.</title>
        <authorList>
            <consortium name="The Broad Institute Genomics Platform"/>
            <consortium name="The Broad Institute Genome Sequencing Center for Infectious Disease"/>
            <person name="Wu L."/>
            <person name="Ma J."/>
        </authorList>
    </citation>
    <scope>NUCLEOTIDE SEQUENCE [LARGE SCALE GENOMIC DNA]</scope>
    <source>
        <strain evidence="3">NBRC 108565</strain>
    </source>
</reference>
<accession>A0ABM8G562</accession>
<dbReference type="Proteomes" id="UP001321475">
    <property type="component" value="Chromosome"/>
</dbReference>
<evidence type="ECO:0000313" key="3">
    <source>
        <dbReference type="Proteomes" id="UP001321475"/>
    </source>
</evidence>
<name>A0ABM8G562_9CELL</name>